<evidence type="ECO:0000256" key="2">
    <source>
        <dbReference type="ARBA" id="ARBA00022475"/>
    </source>
</evidence>
<keyword evidence="6" id="KW-0675">Receptor</keyword>
<proteinExistence type="predicted"/>
<evidence type="ECO:0000256" key="8">
    <source>
        <dbReference type="SAM" id="Phobius"/>
    </source>
</evidence>
<gene>
    <name evidence="9" type="ORF">NQ314_008508</name>
</gene>
<dbReference type="Proteomes" id="UP001162156">
    <property type="component" value="Unassembled WGS sequence"/>
</dbReference>
<dbReference type="PANTHER" id="PTHR21143:SF104">
    <property type="entry name" value="GUSTATORY RECEPTOR 8A-RELATED"/>
    <property type="match status" value="1"/>
</dbReference>
<sequence length="91" mass="10675">MQNLEPVMIIFSCDLAIKEIHKLLTNCYRVEEMLPLNSKEKEELRSLRSLIKDKRPSFTAAEFFQIKRSTLLSIFATTTTYFIIIIQFNSL</sequence>
<dbReference type="PANTHER" id="PTHR21143">
    <property type="entry name" value="INVERTEBRATE GUSTATORY RECEPTOR"/>
    <property type="match status" value="1"/>
</dbReference>
<dbReference type="InterPro" id="IPR013604">
    <property type="entry name" value="7TM_chemorcpt"/>
</dbReference>
<dbReference type="EMBL" id="JANEYF010002329">
    <property type="protein sequence ID" value="KAJ8947992.1"/>
    <property type="molecule type" value="Genomic_DNA"/>
</dbReference>
<evidence type="ECO:0000256" key="6">
    <source>
        <dbReference type="ARBA" id="ARBA00023170"/>
    </source>
</evidence>
<feature type="transmembrane region" description="Helical" evidence="8">
    <location>
        <begin position="70"/>
        <end position="88"/>
    </location>
</feature>
<name>A0AAV8YA20_9CUCU</name>
<reference evidence="9" key="1">
    <citation type="journal article" date="2023" name="Insect Mol. Biol.">
        <title>Genome sequencing provides insights into the evolution of gene families encoding plant cell wall-degrading enzymes in longhorned beetles.</title>
        <authorList>
            <person name="Shin N.R."/>
            <person name="Okamura Y."/>
            <person name="Kirsch R."/>
            <person name="Pauchet Y."/>
        </authorList>
    </citation>
    <scope>NUCLEOTIDE SEQUENCE</scope>
    <source>
        <strain evidence="9">RBIC_L_NR</strain>
    </source>
</reference>
<dbReference type="AlphaFoldDB" id="A0AAV8YA20"/>
<keyword evidence="4 8" id="KW-1133">Transmembrane helix</keyword>
<dbReference type="Pfam" id="PF08395">
    <property type="entry name" value="7tm_7"/>
    <property type="match status" value="1"/>
</dbReference>
<evidence type="ECO:0000256" key="3">
    <source>
        <dbReference type="ARBA" id="ARBA00022692"/>
    </source>
</evidence>
<keyword evidence="10" id="KW-1185">Reference proteome</keyword>
<keyword evidence="7" id="KW-0807">Transducer</keyword>
<keyword evidence="3 8" id="KW-0812">Transmembrane</keyword>
<comment type="subcellular location">
    <subcellularLocation>
        <location evidence="1">Cell membrane</location>
        <topology evidence="1">Multi-pass membrane protein</topology>
    </subcellularLocation>
</comment>
<evidence type="ECO:0000313" key="9">
    <source>
        <dbReference type="EMBL" id="KAJ8947992.1"/>
    </source>
</evidence>
<protein>
    <submittedName>
        <fullName evidence="9">Uncharacterized protein</fullName>
    </submittedName>
</protein>
<keyword evidence="2" id="KW-1003">Cell membrane</keyword>
<evidence type="ECO:0000313" key="10">
    <source>
        <dbReference type="Proteomes" id="UP001162156"/>
    </source>
</evidence>
<comment type="caution">
    <text evidence="9">The sequence shown here is derived from an EMBL/GenBank/DDBJ whole genome shotgun (WGS) entry which is preliminary data.</text>
</comment>
<dbReference type="GO" id="GO:0008049">
    <property type="term" value="P:male courtship behavior"/>
    <property type="evidence" value="ECO:0007669"/>
    <property type="project" value="TreeGrafter"/>
</dbReference>
<dbReference type="GO" id="GO:0030424">
    <property type="term" value="C:axon"/>
    <property type="evidence" value="ECO:0007669"/>
    <property type="project" value="TreeGrafter"/>
</dbReference>
<dbReference type="GO" id="GO:0007635">
    <property type="term" value="P:chemosensory behavior"/>
    <property type="evidence" value="ECO:0007669"/>
    <property type="project" value="TreeGrafter"/>
</dbReference>
<evidence type="ECO:0000256" key="4">
    <source>
        <dbReference type="ARBA" id="ARBA00022989"/>
    </source>
</evidence>
<dbReference type="GO" id="GO:0007165">
    <property type="term" value="P:signal transduction"/>
    <property type="evidence" value="ECO:0007669"/>
    <property type="project" value="UniProtKB-KW"/>
</dbReference>
<dbReference type="GO" id="GO:0030425">
    <property type="term" value="C:dendrite"/>
    <property type="evidence" value="ECO:0007669"/>
    <property type="project" value="TreeGrafter"/>
</dbReference>
<dbReference type="GO" id="GO:0050909">
    <property type="term" value="P:sensory perception of taste"/>
    <property type="evidence" value="ECO:0007669"/>
    <property type="project" value="InterPro"/>
</dbReference>
<evidence type="ECO:0000256" key="7">
    <source>
        <dbReference type="ARBA" id="ARBA00023224"/>
    </source>
</evidence>
<evidence type="ECO:0000256" key="1">
    <source>
        <dbReference type="ARBA" id="ARBA00004651"/>
    </source>
</evidence>
<dbReference type="GO" id="GO:0005886">
    <property type="term" value="C:plasma membrane"/>
    <property type="evidence" value="ECO:0007669"/>
    <property type="project" value="UniProtKB-SubCell"/>
</dbReference>
<evidence type="ECO:0000256" key="5">
    <source>
        <dbReference type="ARBA" id="ARBA00023136"/>
    </source>
</evidence>
<accession>A0AAV8YA20</accession>
<dbReference type="GO" id="GO:0043025">
    <property type="term" value="C:neuronal cell body"/>
    <property type="evidence" value="ECO:0007669"/>
    <property type="project" value="TreeGrafter"/>
</dbReference>
<organism evidence="9 10">
    <name type="scientific">Rhamnusium bicolor</name>
    <dbReference type="NCBI Taxonomy" id="1586634"/>
    <lineage>
        <taxon>Eukaryota</taxon>
        <taxon>Metazoa</taxon>
        <taxon>Ecdysozoa</taxon>
        <taxon>Arthropoda</taxon>
        <taxon>Hexapoda</taxon>
        <taxon>Insecta</taxon>
        <taxon>Pterygota</taxon>
        <taxon>Neoptera</taxon>
        <taxon>Endopterygota</taxon>
        <taxon>Coleoptera</taxon>
        <taxon>Polyphaga</taxon>
        <taxon>Cucujiformia</taxon>
        <taxon>Chrysomeloidea</taxon>
        <taxon>Cerambycidae</taxon>
        <taxon>Lepturinae</taxon>
        <taxon>Rhagiini</taxon>
        <taxon>Rhamnusium</taxon>
    </lineage>
</organism>
<keyword evidence="5 8" id="KW-0472">Membrane</keyword>